<comment type="caution">
    <text evidence="1">The sequence shown here is derived from an EMBL/GenBank/DDBJ whole genome shotgun (WGS) entry which is preliminary data.</text>
</comment>
<reference evidence="1 2" key="1">
    <citation type="submission" date="2019-02" db="EMBL/GenBank/DDBJ databases">
        <title>Genome sequencing of the rare red list fungi Dentipellis fragilis.</title>
        <authorList>
            <person name="Buettner E."/>
            <person name="Kellner H."/>
        </authorList>
    </citation>
    <scope>NUCLEOTIDE SEQUENCE [LARGE SCALE GENOMIC DNA]</scope>
    <source>
        <strain evidence="1 2">DSM 105465</strain>
    </source>
</reference>
<accession>A0A4Y9YBY6</accession>
<protein>
    <submittedName>
        <fullName evidence="1">Uncharacterized protein</fullName>
    </submittedName>
</protein>
<evidence type="ECO:0000313" key="1">
    <source>
        <dbReference type="EMBL" id="TFY59672.1"/>
    </source>
</evidence>
<proteinExistence type="predicted"/>
<organism evidence="1 2">
    <name type="scientific">Dentipellis fragilis</name>
    <dbReference type="NCBI Taxonomy" id="205917"/>
    <lineage>
        <taxon>Eukaryota</taxon>
        <taxon>Fungi</taxon>
        <taxon>Dikarya</taxon>
        <taxon>Basidiomycota</taxon>
        <taxon>Agaricomycotina</taxon>
        <taxon>Agaricomycetes</taxon>
        <taxon>Russulales</taxon>
        <taxon>Hericiaceae</taxon>
        <taxon>Dentipellis</taxon>
    </lineage>
</organism>
<keyword evidence="2" id="KW-1185">Reference proteome</keyword>
<dbReference type="EMBL" id="SEOQ01000604">
    <property type="protein sequence ID" value="TFY59672.1"/>
    <property type="molecule type" value="Genomic_DNA"/>
</dbReference>
<sequence length="87" mass="9687">MEKQHNHTTDPQDYHRHVPPTLRGIVLWRLGTVTCAAGLNKDVFTPPKTILLAVRLPTRPNIQPEMAAGMILALKGPPAEWDFPLVS</sequence>
<dbReference type="AlphaFoldDB" id="A0A4Y9YBY6"/>
<gene>
    <name evidence="1" type="ORF">EVG20_g7694</name>
</gene>
<dbReference type="Proteomes" id="UP000298327">
    <property type="component" value="Unassembled WGS sequence"/>
</dbReference>
<evidence type="ECO:0000313" key="2">
    <source>
        <dbReference type="Proteomes" id="UP000298327"/>
    </source>
</evidence>
<name>A0A4Y9YBY6_9AGAM</name>